<evidence type="ECO:0000313" key="3">
    <source>
        <dbReference type="EMBL" id="RAK97152.1"/>
    </source>
</evidence>
<name>A0A395GP77_9EURO</name>
<dbReference type="AlphaFoldDB" id="A0A395GP77"/>
<evidence type="ECO:0000256" key="1">
    <source>
        <dbReference type="SAM" id="MobiDB-lite"/>
    </source>
</evidence>
<gene>
    <name evidence="3" type="ORF">BO80DRAFT_448667</name>
</gene>
<organism evidence="3 4">
    <name type="scientific">Aspergillus ibericus CBS 121593</name>
    <dbReference type="NCBI Taxonomy" id="1448316"/>
    <lineage>
        <taxon>Eukaryota</taxon>
        <taxon>Fungi</taxon>
        <taxon>Dikarya</taxon>
        <taxon>Ascomycota</taxon>
        <taxon>Pezizomycotina</taxon>
        <taxon>Eurotiomycetes</taxon>
        <taxon>Eurotiomycetidae</taxon>
        <taxon>Eurotiales</taxon>
        <taxon>Aspergillaceae</taxon>
        <taxon>Aspergillus</taxon>
        <taxon>Aspergillus subgen. Circumdati</taxon>
    </lineage>
</organism>
<dbReference type="InterPro" id="IPR009081">
    <property type="entry name" value="PP-bd_ACP"/>
</dbReference>
<dbReference type="GeneID" id="37226557"/>
<dbReference type="InterPro" id="IPR036736">
    <property type="entry name" value="ACP-like_sf"/>
</dbReference>
<dbReference type="RefSeq" id="XP_025571480.1">
    <property type="nucleotide sequence ID" value="XM_025721692.1"/>
</dbReference>
<dbReference type="Gene3D" id="1.10.1200.10">
    <property type="entry name" value="ACP-like"/>
    <property type="match status" value="1"/>
</dbReference>
<feature type="compositionally biased region" description="Basic and acidic residues" evidence="1">
    <location>
        <begin position="198"/>
        <end position="207"/>
    </location>
</feature>
<feature type="region of interest" description="Disordered" evidence="1">
    <location>
        <begin position="67"/>
        <end position="87"/>
    </location>
</feature>
<dbReference type="PROSITE" id="PS50075">
    <property type="entry name" value="CARRIER"/>
    <property type="match status" value="1"/>
</dbReference>
<feature type="compositionally biased region" description="Polar residues" evidence="1">
    <location>
        <begin position="70"/>
        <end position="82"/>
    </location>
</feature>
<accession>A0A395GP77</accession>
<proteinExistence type="predicted"/>
<dbReference type="Pfam" id="PF00550">
    <property type="entry name" value="PP-binding"/>
    <property type="match status" value="1"/>
</dbReference>
<dbReference type="OrthoDB" id="19653at2759"/>
<dbReference type="VEuPathDB" id="FungiDB:BO80DRAFT_448667"/>
<evidence type="ECO:0000259" key="2">
    <source>
        <dbReference type="PROSITE" id="PS50075"/>
    </source>
</evidence>
<dbReference type="EMBL" id="KZ824466">
    <property type="protein sequence ID" value="RAK97152.1"/>
    <property type="molecule type" value="Genomic_DNA"/>
</dbReference>
<feature type="region of interest" description="Disordered" evidence="1">
    <location>
        <begin position="188"/>
        <end position="207"/>
    </location>
</feature>
<dbReference type="Proteomes" id="UP000249402">
    <property type="component" value="Unassembled WGS sequence"/>
</dbReference>
<keyword evidence="4" id="KW-1185">Reference proteome</keyword>
<dbReference type="STRING" id="1448316.A0A395GP77"/>
<feature type="domain" description="Carrier" evidence="2">
    <location>
        <begin position="1"/>
        <end position="66"/>
    </location>
</feature>
<sequence length="207" mass="22577">MLRDVLEVPLEEIRSESGLEELGVDSLLATELFSEVSKRFGVSVSHAEFATATNVRDLSRLISGPEDVSAPSSVSLGTSTPRSIPAPITPVPEQLPVPYQPGPGATQPVVKITEMLADVLEIPIEEISSSSNLEELGGRFAPCYRALFRAEQAIWGFHLTPRFCYHNGRSGTRAIGLRVRGIRGHRSYSPTPSSFGKTGERVSLRRY</sequence>
<evidence type="ECO:0000313" key="4">
    <source>
        <dbReference type="Proteomes" id="UP000249402"/>
    </source>
</evidence>
<reference evidence="3 4" key="1">
    <citation type="submission" date="2018-02" db="EMBL/GenBank/DDBJ databases">
        <title>The genomes of Aspergillus section Nigri reveals drivers in fungal speciation.</title>
        <authorList>
            <consortium name="DOE Joint Genome Institute"/>
            <person name="Vesth T.C."/>
            <person name="Nybo J."/>
            <person name="Theobald S."/>
            <person name="Brandl J."/>
            <person name="Frisvad J.C."/>
            <person name="Nielsen K.F."/>
            <person name="Lyhne E.K."/>
            <person name="Kogle M.E."/>
            <person name="Kuo A."/>
            <person name="Riley R."/>
            <person name="Clum A."/>
            <person name="Nolan M."/>
            <person name="Lipzen A."/>
            <person name="Salamov A."/>
            <person name="Henrissat B."/>
            <person name="Wiebenga A."/>
            <person name="De vries R.P."/>
            <person name="Grigoriev I.V."/>
            <person name="Mortensen U.H."/>
            <person name="Andersen M.R."/>
            <person name="Baker S.E."/>
        </authorList>
    </citation>
    <scope>NUCLEOTIDE SEQUENCE [LARGE SCALE GENOMIC DNA]</scope>
    <source>
        <strain evidence="3 4">CBS 121593</strain>
    </source>
</reference>
<protein>
    <recommendedName>
        <fullName evidence="2">Carrier domain-containing protein</fullName>
    </recommendedName>
</protein>
<dbReference type="SUPFAM" id="SSF47336">
    <property type="entry name" value="ACP-like"/>
    <property type="match status" value="1"/>
</dbReference>